<keyword evidence="4" id="KW-1185">Reference proteome</keyword>
<organism evidence="3 4">
    <name type="scientific">Streptomyces tsukubensis (strain DSM 42081 / NBRC 108919 / NRRL 18488 / 9993)</name>
    <dbReference type="NCBI Taxonomy" id="1114943"/>
    <lineage>
        <taxon>Bacteria</taxon>
        <taxon>Bacillati</taxon>
        <taxon>Actinomycetota</taxon>
        <taxon>Actinomycetes</taxon>
        <taxon>Kitasatosporales</taxon>
        <taxon>Streptomycetaceae</taxon>
        <taxon>Streptomyces</taxon>
    </lineage>
</organism>
<gene>
    <name evidence="3" type="ORF">STSU_025740</name>
</gene>
<feature type="compositionally biased region" description="Polar residues" evidence="1">
    <location>
        <begin position="183"/>
        <end position="192"/>
    </location>
</feature>
<evidence type="ECO:0000259" key="2">
    <source>
        <dbReference type="Pfam" id="PF26366"/>
    </source>
</evidence>
<evidence type="ECO:0000256" key="1">
    <source>
        <dbReference type="SAM" id="MobiDB-lite"/>
    </source>
</evidence>
<dbReference type="Pfam" id="PF26366">
    <property type="entry name" value="DUF8094"/>
    <property type="match status" value="1"/>
</dbReference>
<feature type="domain" description="DUF8094" evidence="2">
    <location>
        <begin position="24"/>
        <end position="319"/>
    </location>
</feature>
<feature type="region of interest" description="Disordered" evidence="1">
    <location>
        <begin position="155"/>
        <end position="213"/>
    </location>
</feature>
<dbReference type="InterPro" id="IPR058407">
    <property type="entry name" value="DUF8094"/>
</dbReference>
<sequence>MAAVAVLALTASGCVTVHGERAVVPSATKAEAARALKEFVTAFNAADKAYDPALDAGRVTGALGAVNQAGMKSRSVTYPGGNPRHVPLELTDVTYSIPKKAGWPRYFLADADPNRDRDGGPRDERWLLVFLRGGPTDVWKAGYLNAVPAAKAPKLKRDGDGHVSMLPASTEKLAQRPDGLPKSYSSYMQSGTPPVFGDGPHSSQWRDSRRRTSNLPGISTQWIDQPLDTGDFAPLAFAAQDGGALVFFTIRTYERQTAAGGVKLPVHPDVKPLLTGEVKTSLTKERVSAQAVLVPAAGGGAAAKTEILSRLAGLTTAKGA</sequence>
<evidence type="ECO:0000313" key="4">
    <source>
        <dbReference type="Proteomes" id="UP000005940"/>
    </source>
</evidence>
<reference evidence="3 4" key="1">
    <citation type="journal article" date="2012" name="J. Bacteriol.">
        <title>Draft genome of Streptomyces tsukubaensis NRRL 18488, the producer of the clinically important immunosuppressant tacrolimus (FK506).</title>
        <authorList>
            <person name="Barreiro C."/>
            <person name="Prieto C."/>
            <person name="Sola-Landa A."/>
            <person name="Solera E."/>
            <person name="Martinez-Castro M."/>
            <person name="Perez-Redondo R."/>
            <person name="Garcia-Estrada C."/>
            <person name="Aparicio J.F."/>
            <person name="Fernandez-Martinez L.T."/>
            <person name="Santos-Aberturas J."/>
            <person name="Salehi-Najafabadi Z."/>
            <person name="Rodriguez-Garcia A."/>
            <person name="Tauch A."/>
            <person name="Martin J.F."/>
        </authorList>
    </citation>
    <scope>NUCLEOTIDE SEQUENCE [LARGE SCALE GENOMIC DNA]</scope>
    <source>
        <strain evidence="4">DSM 42081 / NBRC 108919 / NRRL 18488 / 9993</strain>
    </source>
</reference>
<dbReference type="Proteomes" id="UP000005940">
    <property type="component" value="Chromosome"/>
</dbReference>
<accession>A0A7G3US92</accession>
<dbReference type="AlphaFoldDB" id="A0A7G3US92"/>
<evidence type="ECO:0000313" key="3">
    <source>
        <dbReference type="EMBL" id="QKM71895.1"/>
    </source>
</evidence>
<protein>
    <recommendedName>
        <fullName evidence="2">DUF8094 domain-containing protein</fullName>
    </recommendedName>
</protein>
<name>A0A7G3US92_STRT9</name>
<proteinExistence type="predicted"/>
<dbReference type="EMBL" id="CP029159">
    <property type="protein sequence ID" value="QKM71895.1"/>
    <property type="molecule type" value="Genomic_DNA"/>
</dbReference>